<evidence type="ECO:0008006" key="5">
    <source>
        <dbReference type="Google" id="ProtNLM"/>
    </source>
</evidence>
<dbReference type="EMBL" id="CABIKM010000022">
    <property type="protein sequence ID" value="VUZ85050.1"/>
    <property type="molecule type" value="Genomic_DNA"/>
</dbReference>
<reference evidence="3 4" key="1">
    <citation type="submission" date="2019-07" db="EMBL/GenBank/DDBJ databases">
        <authorList>
            <person name="Cremers G."/>
        </authorList>
    </citation>
    <scope>NUCLEOTIDE SEQUENCE [LARGE SCALE GENOMIC DNA]</scope>
</reference>
<evidence type="ECO:0000256" key="1">
    <source>
        <dbReference type="ARBA" id="ARBA00022729"/>
    </source>
</evidence>
<sequence>MGCKRSVSLVLTSRIAFLVVLLSSLSIIASPTGTALGEERPPVRGGSVSSARDRQGGPAEAARAVAEQLAAAFARVTGLIIGFEGDLVLIDRGTADGVVQGMELNVFREGEEFKHPLTGEILGRLDKDLGTLRVLHVRERYAETTVIKKAEKAAFRKGDRVRVSMARMIVAFPNVDAVGVGGVGARSITKDLAAALVRTGRFELIDERQLRSMLSADKELKATELATPGILTQLAEKGKIQILLLSRLTPSTDGVSLDVQAYSTLTGHSIVLASALVQLGAMTPDRLSRGLQPPSTGRSAVMTPPQTRAPAIAPPPPSKRAPIAPIVAESSEPVVLEPAIDGFLTAMGVADLDGDGKSELLAAGADRLQAFRFEGSRLKLLAEYPLGGKDIVTTLEAMDVTGDGGAEIIMTLSRDRHVRAIVLQWVNGKFRSISERPDLVLRPLSPDGKSVRLFGQAMTPGDRAAQPIHHHTWDGQNLHAGPALDVPSGFSLLELTIADLNGDGAMRLLTFRGGGTLEVGSQTGALISRYKVGEEATVSKNRVDPRILIDKERDEGKPQIIVARDREAEGRPMLWWSGSKTAGLTVLKWDGTQFHEVRQAPVADGVLADYAVADLGEGLGRRLLALIVKSGRLGWGTKSEIQAFRIR</sequence>
<organism evidence="3 4">
    <name type="scientific">Candidatus Methylomirabilis lanthanidiphila</name>
    <dbReference type="NCBI Taxonomy" id="2211376"/>
    <lineage>
        <taxon>Bacteria</taxon>
        <taxon>Candidatus Methylomirabilota</taxon>
        <taxon>Candidatus Methylomirabilia</taxon>
        <taxon>Candidatus Methylomirabilales</taxon>
        <taxon>Candidatus Methylomirabilaceae</taxon>
        <taxon>Candidatus Methylomirabilis</taxon>
    </lineage>
</organism>
<dbReference type="InterPro" id="IPR013517">
    <property type="entry name" value="FG-GAP"/>
</dbReference>
<evidence type="ECO:0000313" key="3">
    <source>
        <dbReference type="EMBL" id="VUZ85050.1"/>
    </source>
</evidence>
<dbReference type="AlphaFoldDB" id="A0A564ZI71"/>
<dbReference type="Pfam" id="PF13517">
    <property type="entry name" value="FG-GAP_3"/>
    <property type="match status" value="1"/>
</dbReference>
<protein>
    <recommendedName>
        <fullName evidence="5">FG-GAP repeat protein</fullName>
    </recommendedName>
</protein>
<name>A0A564ZI71_9BACT</name>
<keyword evidence="1" id="KW-0732">Signal</keyword>
<keyword evidence="4" id="KW-1185">Reference proteome</keyword>
<evidence type="ECO:0000256" key="2">
    <source>
        <dbReference type="SAM" id="MobiDB-lite"/>
    </source>
</evidence>
<dbReference type="Proteomes" id="UP000334340">
    <property type="component" value="Unassembled WGS sequence"/>
</dbReference>
<feature type="region of interest" description="Disordered" evidence="2">
    <location>
        <begin position="288"/>
        <end position="318"/>
    </location>
</feature>
<gene>
    <name evidence="3" type="ORF">MELA_01425</name>
</gene>
<evidence type="ECO:0000313" key="4">
    <source>
        <dbReference type="Proteomes" id="UP000334340"/>
    </source>
</evidence>
<dbReference type="InterPro" id="IPR028994">
    <property type="entry name" value="Integrin_alpha_N"/>
</dbReference>
<accession>A0A564ZI71</accession>
<dbReference type="SUPFAM" id="SSF69318">
    <property type="entry name" value="Integrin alpha N-terminal domain"/>
    <property type="match status" value="1"/>
</dbReference>
<feature type="region of interest" description="Disordered" evidence="2">
    <location>
        <begin position="36"/>
        <end position="56"/>
    </location>
</feature>
<proteinExistence type="predicted"/>